<proteinExistence type="predicted"/>
<keyword evidence="3" id="KW-1185">Reference proteome</keyword>
<accession>A0A9P8RS32</accession>
<sequence length="80" mass="8861">MAQVKHAEKKVVKEAKGKGKCDRKYKRVTPEAEEATVDKAKRGRKHKSATPEGDVPEPKAKVAQISQAPELVWRKKQVGG</sequence>
<gene>
    <name evidence="2" type="ORF">GP486_002027</name>
</gene>
<dbReference type="Proteomes" id="UP000750711">
    <property type="component" value="Unassembled WGS sequence"/>
</dbReference>
<feature type="compositionally biased region" description="Basic and acidic residues" evidence="1">
    <location>
        <begin position="1"/>
        <end position="22"/>
    </location>
</feature>
<feature type="region of interest" description="Disordered" evidence="1">
    <location>
        <begin position="1"/>
        <end position="68"/>
    </location>
</feature>
<evidence type="ECO:0000313" key="3">
    <source>
        <dbReference type="Proteomes" id="UP000750711"/>
    </source>
</evidence>
<dbReference type="EMBL" id="JAGHQM010000207">
    <property type="protein sequence ID" value="KAH0563406.1"/>
    <property type="molecule type" value="Genomic_DNA"/>
</dbReference>
<evidence type="ECO:0000313" key="2">
    <source>
        <dbReference type="EMBL" id="KAH0563406.1"/>
    </source>
</evidence>
<dbReference type="AlphaFoldDB" id="A0A9P8RS32"/>
<evidence type="ECO:0000256" key="1">
    <source>
        <dbReference type="SAM" id="MobiDB-lite"/>
    </source>
</evidence>
<reference evidence="2" key="1">
    <citation type="submission" date="2021-03" db="EMBL/GenBank/DDBJ databases">
        <title>Comparative genomics and phylogenomic investigation of the class Geoglossomycetes provide insights into ecological specialization and systematics.</title>
        <authorList>
            <person name="Melie T."/>
            <person name="Pirro S."/>
            <person name="Miller A.N."/>
            <person name="Quandt A."/>
        </authorList>
    </citation>
    <scope>NUCLEOTIDE SEQUENCE</scope>
    <source>
        <strain evidence="2">CAQ_001_2017</strain>
    </source>
</reference>
<comment type="caution">
    <text evidence="2">The sequence shown here is derived from an EMBL/GenBank/DDBJ whole genome shotgun (WGS) entry which is preliminary data.</text>
</comment>
<protein>
    <submittedName>
        <fullName evidence="2">Uncharacterized protein</fullName>
    </submittedName>
</protein>
<name>A0A9P8RS32_9PEZI</name>
<organism evidence="2 3">
    <name type="scientific">Trichoglossum hirsutum</name>
    <dbReference type="NCBI Taxonomy" id="265104"/>
    <lineage>
        <taxon>Eukaryota</taxon>
        <taxon>Fungi</taxon>
        <taxon>Dikarya</taxon>
        <taxon>Ascomycota</taxon>
        <taxon>Pezizomycotina</taxon>
        <taxon>Geoglossomycetes</taxon>
        <taxon>Geoglossales</taxon>
        <taxon>Geoglossaceae</taxon>
        <taxon>Trichoglossum</taxon>
    </lineage>
</organism>